<keyword evidence="3" id="KW-1185">Reference proteome</keyword>
<dbReference type="InterPro" id="IPR029068">
    <property type="entry name" value="Glyas_Bleomycin-R_OHBP_Dase"/>
</dbReference>
<dbReference type="InterPro" id="IPR037523">
    <property type="entry name" value="VOC_core"/>
</dbReference>
<gene>
    <name evidence="2" type="primary">ble</name>
    <name evidence="2" type="ORF">ETAA8_07030</name>
</gene>
<organism evidence="2 3">
    <name type="scientific">Anatilimnocola aggregata</name>
    <dbReference type="NCBI Taxonomy" id="2528021"/>
    <lineage>
        <taxon>Bacteria</taxon>
        <taxon>Pseudomonadati</taxon>
        <taxon>Planctomycetota</taxon>
        <taxon>Planctomycetia</taxon>
        <taxon>Pirellulales</taxon>
        <taxon>Pirellulaceae</taxon>
        <taxon>Anatilimnocola</taxon>
    </lineage>
</organism>
<evidence type="ECO:0000259" key="1">
    <source>
        <dbReference type="PROSITE" id="PS51819"/>
    </source>
</evidence>
<proteinExistence type="predicted"/>
<feature type="domain" description="VOC" evidence="1">
    <location>
        <begin position="2"/>
        <end position="115"/>
    </location>
</feature>
<dbReference type="OrthoDB" id="214074at2"/>
<dbReference type="EMBL" id="CP036274">
    <property type="protein sequence ID" value="QDU25633.1"/>
    <property type="molecule type" value="Genomic_DNA"/>
</dbReference>
<dbReference type="PANTHER" id="PTHR36503:SF3">
    <property type="entry name" value="BLR0126 PROTEIN"/>
    <property type="match status" value="1"/>
</dbReference>
<dbReference type="RefSeq" id="WP_145084893.1">
    <property type="nucleotide sequence ID" value="NZ_CP036274.1"/>
</dbReference>
<dbReference type="AlphaFoldDB" id="A0A517Y5X3"/>
<dbReference type="Proteomes" id="UP000315017">
    <property type="component" value="Chromosome"/>
</dbReference>
<name>A0A517Y5X3_9BACT</name>
<sequence length="257" mass="28379">MKINSAATVFTVTDLDASLRYYVDVLGFREAFRFGQYAGIERDECRLHLSQQGNPNASQPGSGAVYIFCNEVDGYFAEITGRGAVAAEEPKTYEYGMRDFIVRDPDGNQVSFGTAVNSPGPPPTESYRSEYLKPERIRSAIVQLPPILFRLLGKCEYSVSYGVGTRLHGSLLFHPLGVPTDYLPSFLEDSLEQKIVEPGGTDLIIDAPNGELSLLFCHEADIHVDGTNHDLIQRFITCEELADIKFTLKANLNSQSG</sequence>
<accession>A0A517Y5X3</accession>
<dbReference type="PROSITE" id="PS51819">
    <property type="entry name" value="VOC"/>
    <property type="match status" value="1"/>
</dbReference>
<dbReference type="PANTHER" id="PTHR36503">
    <property type="entry name" value="BLR2520 PROTEIN"/>
    <property type="match status" value="1"/>
</dbReference>
<dbReference type="InterPro" id="IPR004360">
    <property type="entry name" value="Glyas_Fos-R_dOase_dom"/>
</dbReference>
<evidence type="ECO:0000313" key="3">
    <source>
        <dbReference type="Proteomes" id="UP000315017"/>
    </source>
</evidence>
<dbReference type="SUPFAM" id="SSF54593">
    <property type="entry name" value="Glyoxalase/Bleomycin resistance protein/Dihydroxybiphenyl dioxygenase"/>
    <property type="match status" value="1"/>
</dbReference>
<dbReference type="KEGG" id="aagg:ETAA8_07030"/>
<dbReference type="Gene3D" id="3.10.180.10">
    <property type="entry name" value="2,3-Dihydroxybiphenyl 1,2-Dioxygenase, domain 1"/>
    <property type="match status" value="1"/>
</dbReference>
<dbReference type="Pfam" id="PF00903">
    <property type="entry name" value="Glyoxalase"/>
    <property type="match status" value="1"/>
</dbReference>
<reference evidence="2 3" key="1">
    <citation type="submission" date="2019-02" db="EMBL/GenBank/DDBJ databases">
        <title>Deep-cultivation of Planctomycetes and their phenomic and genomic characterization uncovers novel biology.</title>
        <authorList>
            <person name="Wiegand S."/>
            <person name="Jogler M."/>
            <person name="Boedeker C."/>
            <person name="Pinto D."/>
            <person name="Vollmers J."/>
            <person name="Rivas-Marin E."/>
            <person name="Kohn T."/>
            <person name="Peeters S.H."/>
            <person name="Heuer A."/>
            <person name="Rast P."/>
            <person name="Oberbeckmann S."/>
            <person name="Bunk B."/>
            <person name="Jeske O."/>
            <person name="Meyerdierks A."/>
            <person name="Storesund J.E."/>
            <person name="Kallscheuer N."/>
            <person name="Luecker S."/>
            <person name="Lage O.M."/>
            <person name="Pohl T."/>
            <person name="Merkel B.J."/>
            <person name="Hornburger P."/>
            <person name="Mueller R.-W."/>
            <person name="Bruemmer F."/>
            <person name="Labrenz M."/>
            <person name="Spormann A.M."/>
            <person name="Op den Camp H."/>
            <person name="Overmann J."/>
            <person name="Amann R."/>
            <person name="Jetten M.S.M."/>
            <person name="Mascher T."/>
            <person name="Medema M.H."/>
            <person name="Devos D.P."/>
            <person name="Kaster A.-K."/>
            <person name="Ovreas L."/>
            <person name="Rohde M."/>
            <person name="Galperin M.Y."/>
            <person name="Jogler C."/>
        </authorList>
    </citation>
    <scope>NUCLEOTIDE SEQUENCE [LARGE SCALE GENOMIC DNA]</scope>
    <source>
        <strain evidence="2 3">ETA_A8</strain>
    </source>
</reference>
<protein>
    <submittedName>
        <fullName evidence="2">Bleomycin resistance protein</fullName>
    </submittedName>
</protein>
<evidence type="ECO:0000313" key="2">
    <source>
        <dbReference type="EMBL" id="QDU25633.1"/>
    </source>
</evidence>